<evidence type="ECO:0000313" key="2">
    <source>
        <dbReference type="EMBL" id="KAK8522314.1"/>
    </source>
</evidence>
<evidence type="ECO:0000313" key="3">
    <source>
        <dbReference type="Proteomes" id="UP001472677"/>
    </source>
</evidence>
<comment type="caution">
    <text evidence="2">The sequence shown here is derived from an EMBL/GenBank/DDBJ whole genome shotgun (WGS) entry which is preliminary data.</text>
</comment>
<gene>
    <name evidence="2" type="ORF">V6N12_056029</name>
</gene>
<accession>A0ABR2CRZ5</accession>
<keyword evidence="1" id="KW-0175">Coiled coil</keyword>
<proteinExistence type="predicted"/>
<keyword evidence="3" id="KW-1185">Reference proteome</keyword>
<name>A0ABR2CRZ5_9ROSI</name>
<dbReference type="Proteomes" id="UP001472677">
    <property type="component" value="Unassembled WGS sequence"/>
</dbReference>
<feature type="coiled-coil region" evidence="1">
    <location>
        <begin position="103"/>
        <end position="137"/>
    </location>
</feature>
<organism evidence="2 3">
    <name type="scientific">Hibiscus sabdariffa</name>
    <name type="common">roselle</name>
    <dbReference type="NCBI Taxonomy" id="183260"/>
    <lineage>
        <taxon>Eukaryota</taxon>
        <taxon>Viridiplantae</taxon>
        <taxon>Streptophyta</taxon>
        <taxon>Embryophyta</taxon>
        <taxon>Tracheophyta</taxon>
        <taxon>Spermatophyta</taxon>
        <taxon>Magnoliopsida</taxon>
        <taxon>eudicotyledons</taxon>
        <taxon>Gunneridae</taxon>
        <taxon>Pentapetalae</taxon>
        <taxon>rosids</taxon>
        <taxon>malvids</taxon>
        <taxon>Malvales</taxon>
        <taxon>Malvaceae</taxon>
        <taxon>Malvoideae</taxon>
        <taxon>Hibiscus</taxon>
    </lineage>
</organism>
<reference evidence="2 3" key="1">
    <citation type="journal article" date="2024" name="G3 (Bethesda)">
        <title>Genome assembly of Hibiscus sabdariffa L. provides insights into metabolisms of medicinal natural products.</title>
        <authorList>
            <person name="Kim T."/>
        </authorList>
    </citation>
    <scope>NUCLEOTIDE SEQUENCE [LARGE SCALE GENOMIC DNA]</scope>
    <source>
        <strain evidence="2">TK-2024</strain>
        <tissue evidence="2">Old leaves</tissue>
    </source>
</reference>
<dbReference type="EMBL" id="JBBPBM010000045">
    <property type="protein sequence ID" value="KAK8522314.1"/>
    <property type="molecule type" value="Genomic_DNA"/>
</dbReference>
<protein>
    <submittedName>
        <fullName evidence="2">Uncharacterized protein</fullName>
    </submittedName>
</protein>
<sequence>MDETKRMEQVQHLLALVNKVTEQNGGQPYSDELFLSEVSSQKGYSKQGIFQLNEQFEKLYERQLRRITEMASTIISLSFVYQVESKLKEATMKLARKHAEMEAQFAQKTSNDEIRKLEKAQRENEEFQRKAAENKCTIL</sequence>
<evidence type="ECO:0000256" key="1">
    <source>
        <dbReference type="SAM" id="Coils"/>
    </source>
</evidence>